<evidence type="ECO:0000256" key="8">
    <source>
        <dbReference type="ARBA" id="ARBA00023136"/>
    </source>
</evidence>
<feature type="transmembrane region" description="Helical" evidence="13">
    <location>
        <begin position="200"/>
        <end position="226"/>
    </location>
</feature>
<evidence type="ECO:0000256" key="4">
    <source>
        <dbReference type="ARBA" id="ARBA00022692"/>
    </source>
</evidence>
<feature type="domain" description="G-protein coupled receptors family 1 profile" evidence="14">
    <location>
        <begin position="41"/>
        <end position="268"/>
    </location>
</feature>
<reference evidence="15" key="1">
    <citation type="submission" date="2023-05" db="EMBL/GenBank/DDBJ databases">
        <authorList>
            <person name="Stuckert A."/>
        </authorList>
    </citation>
    <scope>NUCLEOTIDE SEQUENCE</scope>
</reference>
<evidence type="ECO:0000256" key="3">
    <source>
        <dbReference type="ARBA" id="ARBA00022606"/>
    </source>
</evidence>
<dbReference type="Proteomes" id="UP001162483">
    <property type="component" value="Unassembled WGS sequence"/>
</dbReference>
<keyword evidence="6 13" id="KW-1133">Transmembrane helix</keyword>
<sequence length="268" mass="31379">MCKLNETAVTKFLLRGFENTYIINILLFNFVLLVYIAILFGNILIIFLVSANQLLHVPMYIFLKHLALADLLFTTNIIPNMLYIILQEGGMVTLQGCFIQYYFHSLALFTQSLILTTMSFDRYLAICQPLRYSALMDYRMCFSLIFFSWATGFILIPSEIAFLFQLRFCGSNIINHFFCDIAPILHISSSDVTFVMWEDFAFAILVIFLPFVLICISYMCIFYTIFKITSSTGRKKSFFHLQFPFDYRLYILWNINSHIYGSSWRKQP</sequence>
<dbReference type="PROSITE" id="PS50262">
    <property type="entry name" value="G_PROTEIN_RECEP_F1_2"/>
    <property type="match status" value="1"/>
</dbReference>
<comment type="subcellular location">
    <subcellularLocation>
        <location evidence="1">Cell membrane</location>
        <topology evidence="1">Multi-pass membrane protein</topology>
    </subcellularLocation>
</comment>
<dbReference type="InterPro" id="IPR000276">
    <property type="entry name" value="GPCR_Rhodpsn"/>
</dbReference>
<keyword evidence="2" id="KW-1003">Cell membrane</keyword>
<evidence type="ECO:0000313" key="16">
    <source>
        <dbReference type="Proteomes" id="UP001162483"/>
    </source>
</evidence>
<evidence type="ECO:0000256" key="2">
    <source>
        <dbReference type="ARBA" id="ARBA00022475"/>
    </source>
</evidence>
<feature type="transmembrane region" description="Helical" evidence="13">
    <location>
        <begin position="141"/>
        <end position="164"/>
    </location>
</feature>
<evidence type="ECO:0000256" key="11">
    <source>
        <dbReference type="ARBA" id="ARBA00023180"/>
    </source>
</evidence>
<evidence type="ECO:0000259" key="14">
    <source>
        <dbReference type="PROSITE" id="PS50262"/>
    </source>
</evidence>
<keyword evidence="3" id="KW-0716">Sensory transduction</keyword>
<dbReference type="Gene3D" id="1.20.1070.10">
    <property type="entry name" value="Rhodopsin 7-helix transmembrane proteins"/>
    <property type="match status" value="1"/>
</dbReference>
<keyword evidence="11" id="KW-0325">Glycoprotein</keyword>
<dbReference type="Pfam" id="PF13853">
    <property type="entry name" value="7tm_4"/>
    <property type="match status" value="1"/>
</dbReference>
<evidence type="ECO:0000256" key="13">
    <source>
        <dbReference type="SAM" id="Phobius"/>
    </source>
</evidence>
<proteinExistence type="predicted"/>
<evidence type="ECO:0000256" key="7">
    <source>
        <dbReference type="ARBA" id="ARBA00023040"/>
    </source>
</evidence>
<protein>
    <recommendedName>
        <fullName evidence="14">G-protein coupled receptors family 1 profile domain-containing protein</fullName>
    </recommendedName>
</protein>
<dbReference type="PANTHER" id="PTHR24242">
    <property type="entry name" value="G-PROTEIN COUPLED RECEPTOR"/>
    <property type="match status" value="1"/>
</dbReference>
<evidence type="ECO:0000256" key="12">
    <source>
        <dbReference type="ARBA" id="ARBA00023224"/>
    </source>
</evidence>
<evidence type="ECO:0000256" key="10">
    <source>
        <dbReference type="ARBA" id="ARBA00023170"/>
    </source>
</evidence>
<dbReference type="InterPro" id="IPR017452">
    <property type="entry name" value="GPCR_Rhodpsn_7TM"/>
</dbReference>
<feature type="transmembrane region" description="Helical" evidence="13">
    <location>
        <begin position="61"/>
        <end position="86"/>
    </location>
</feature>
<evidence type="ECO:0000256" key="9">
    <source>
        <dbReference type="ARBA" id="ARBA00023157"/>
    </source>
</evidence>
<keyword evidence="9" id="KW-1015">Disulfide bond</keyword>
<feature type="transmembrane region" description="Helical" evidence="13">
    <location>
        <begin position="21"/>
        <end position="49"/>
    </location>
</feature>
<keyword evidence="10" id="KW-0675">Receptor</keyword>
<dbReference type="SUPFAM" id="SSF81321">
    <property type="entry name" value="Family A G protein-coupled receptor-like"/>
    <property type="match status" value="1"/>
</dbReference>
<accession>A0ABN9HJM5</accession>
<name>A0ABN9HJM5_9NEOB</name>
<dbReference type="PRINTS" id="PR00245">
    <property type="entry name" value="OLFACTORYR"/>
</dbReference>
<organism evidence="15 16">
    <name type="scientific">Staurois parvus</name>
    <dbReference type="NCBI Taxonomy" id="386267"/>
    <lineage>
        <taxon>Eukaryota</taxon>
        <taxon>Metazoa</taxon>
        <taxon>Chordata</taxon>
        <taxon>Craniata</taxon>
        <taxon>Vertebrata</taxon>
        <taxon>Euteleostomi</taxon>
        <taxon>Amphibia</taxon>
        <taxon>Batrachia</taxon>
        <taxon>Anura</taxon>
        <taxon>Neobatrachia</taxon>
        <taxon>Ranoidea</taxon>
        <taxon>Ranidae</taxon>
        <taxon>Staurois</taxon>
    </lineage>
</organism>
<keyword evidence="4 13" id="KW-0812">Transmembrane</keyword>
<evidence type="ECO:0000256" key="5">
    <source>
        <dbReference type="ARBA" id="ARBA00022725"/>
    </source>
</evidence>
<dbReference type="PRINTS" id="PR00237">
    <property type="entry name" value="GPCRRHODOPSN"/>
</dbReference>
<dbReference type="EMBL" id="CATNWA010021256">
    <property type="protein sequence ID" value="CAI9621989.1"/>
    <property type="molecule type" value="Genomic_DNA"/>
</dbReference>
<evidence type="ECO:0000313" key="15">
    <source>
        <dbReference type="EMBL" id="CAI9621989.1"/>
    </source>
</evidence>
<keyword evidence="5" id="KW-0552">Olfaction</keyword>
<keyword evidence="12" id="KW-0807">Transducer</keyword>
<keyword evidence="8 13" id="KW-0472">Membrane</keyword>
<evidence type="ECO:0000256" key="1">
    <source>
        <dbReference type="ARBA" id="ARBA00004651"/>
    </source>
</evidence>
<gene>
    <name evidence="15" type="ORF">SPARVUS_LOCUS16213825</name>
</gene>
<dbReference type="PANTHER" id="PTHR24242:SF253">
    <property type="entry name" value="OLFACTORY RECEPTOR-RELATED"/>
    <property type="match status" value="1"/>
</dbReference>
<keyword evidence="7" id="KW-0297">G-protein coupled receptor</keyword>
<feature type="transmembrane region" description="Helical" evidence="13">
    <location>
        <begin position="98"/>
        <end position="120"/>
    </location>
</feature>
<evidence type="ECO:0000256" key="6">
    <source>
        <dbReference type="ARBA" id="ARBA00022989"/>
    </source>
</evidence>
<dbReference type="InterPro" id="IPR000725">
    <property type="entry name" value="Olfact_rcpt"/>
</dbReference>
<dbReference type="InterPro" id="IPR050939">
    <property type="entry name" value="Olfactory_GPCR1"/>
</dbReference>
<keyword evidence="16" id="KW-1185">Reference proteome</keyword>
<comment type="caution">
    <text evidence="15">The sequence shown here is derived from an EMBL/GenBank/DDBJ whole genome shotgun (WGS) entry which is preliminary data.</text>
</comment>